<evidence type="ECO:0000313" key="2">
    <source>
        <dbReference type="EMBL" id="GHI86201.1"/>
    </source>
</evidence>
<dbReference type="InterPro" id="IPR036736">
    <property type="entry name" value="ACP-like_sf"/>
</dbReference>
<dbReference type="Gene3D" id="1.10.1200.10">
    <property type="entry name" value="ACP-like"/>
    <property type="match status" value="1"/>
</dbReference>
<evidence type="ECO:0000259" key="1">
    <source>
        <dbReference type="PROSITE" id="PS50075"/>
    </source>
</evidence>
<accession>A0A919H0W4</accession>
<proteinExistence type="predicted"/>
<dbReference type="EMBL" id="BNEE01000006">
    <property type="protein sequence ID" value="GHI86201.1"/>
    <property type="molecule type" value="Genomic_DNA"/>
</dbReference>
<gene>
    <name evidence="2" type="ORF">Sxan_35650</name>
</gene>
<reference evidence="2" key="1">
    <citation type="submission" date="2020-09" db="EMBL/GenBank/DDBJ databases">
        <title>Whole genome shotgun sequence of Streptomyces xanthophaeus NBRC 12829.</title>
        <authorList>
            <person name="Komaki H."/>
            <person name="Tamura T."/>
        </authorList>
    </citation>
    <scope>NUCLEOTIDE SEQUENCE</scope>
    <source>
        <strain evidence="2">NBRC 12829</strain>
    </source>
</reference>
<dbReference type="Pfam" id="PF00550">
    <property type="entry name" value="PP-binding"/>
    <property type="match status" value="1"/>
</dbReference>
<sequence>MSLARTLVRQSLDHPALLDRVSDEASLAGAGVNSGELIRLALNIEQQLGRALDDEELLELTSISAVAELVGKEAA</sequence>
<dbReference type="Proteomes" id="UP000600026">
    <property type="component" value="Unassembled WGS sequence"/>
</dbReference>
<keyword evidence="3" id="KW-1185">Reference proteome</keyword>
<feature type="domain" description="Carrier" evidence="1">
    <location>
        <begin position="1"/>
        <end position="74"/>
    </location>
</feature>
<dbReference type="OrthoDB" id="4321365at2"/>
<organism evidence="2 3">
    <name type="scientific">Streptomyces xanthophaeus</name>
    <dbReference type="NCBI Taxonomy" id="67385"/>
    <lineage>
        <taxon>Bacteria</taxon>
        <taxon>Bacillati</taxon>
        <taxon>Actinomycetota</taxon>
        <taxon>Actinomycetes</taxon>
        <taxon>Kitasatosporales</taxon>
        <taxon>Streptomycetaceae</taxon>
        <taxon>Streptomyces</taxon>
    </lineage>
</organism>
<dbReference type="PROSITE" id="PS50075">
    <property type="entry name" value="CARRIER"/>
    <property type="match status" value="1"/>
</dbReference>
<evidence type="ECO:0000313" key="3">
    <source>
        <dbReference type="Proteomes" id="UP000600026"/>
    </source>
</evidence>
<dbReference type="RefSeq" id="WP_031143321.1">
    <property type="nucleotide sequence ID" value="NZ_BNEE01000006.1"/>
</dbReference>
<dbReference type="SUPFAM" id="SSF47336">
    <property type="entry name" value="ACP-like"/>
    <property type="match status" value="1"/>
</dbReference>
<dbReference type="InterPro" id="IPR009081">
    <property type="entry name" value="PP-bd_ACP"/>
</dbReference>
<name>A0A919H0W4_9ACTN</name>
<protein>
    <recommendedName>
        <fullName evidence="1">Carrier domain-containing protein</fullName>
    </recommendedName>
</protein>
<dbReference type="AlphaFoldDB" id="A0A919H0W4"/>
<comment type="caution">
    <text evidence="2">The sequence shown here is derived from an EMBL/GenBank/DDBJ whole genome shotgun (WGS) entry which is preliminary data.</text>
</comment>